<gene>
    <name evidence="2" type="ORF">THAOC_17345</name>
</gene>
<feature type="compositionally biased region" description="Basic and acidic residues" evidence="1">
    <location>
        <begin position="82"/>
        <end position="96"/>
    </location>
</feature>
<comment type="caution">
    <text evidence="2">The sequence shown here is derived from an EMBL/GenBank/DDBJ whole genome shotgun (WGS) entry which is preliminary data.</text>
</comment>
<dbReference type="AlphaFoldDB" id="K0SAT7"/>
<evidence type="ECO:0000313" key="3">
    <source>
        <dbReference type="Proteomes" id="UP000266841"/>
    </source>
</evidence>
<organism evidence="2 3">
    <name type="scientific">Thalassiosira oceanica</name>
    <name type="common">Marine diatom</name>
    <dbReference type="NCBI Taxonomy" id="159749"/>
    <lineage>
        <taxon>Eukaryota</taxon>
        <taxon>Sar</taxon>
        <taxon>Stramenopiles</taxon>
        <taxon>Ochrophyta</taxon>
        <taxon>Bacillariophyta</taxon>
        <taxon>Coscinodiscophyceae</taxon>
        <taxon>Thalassiosirophycidae</taxon>
        <taxon>Thalassiosirales</taxon>
        <taxon>Thalassiosiraceae</taxon>
        <taxon>Thalassiosira</taxon>
    </lineage>
</organism>
<dbReference type="InterPro" id="IPR043502">
    <property type="entry name" value="DNA/RNA_pol_sf"/>
</dbReference>
<dbReference type="InterPro" id="IPR052055">
    <property type="entry name" value="Hepadnavirus_pol/RT"/>
</dbReference>
<dbReference type="EMBL" id="AGNL01019151">
    <property type="protein sequence ID" value="EJK62059.1"/>
    <property type="molecule type" value="Genomic_DNA"/>
</dbReference>
<evidence type="ECO:0008006" key="4">
    <source>
        <dbReference type="Google" id="ProtNLM"/>
    </source>
</evidence>
<dbReference type="SUPFAM" id="SSF56672">
    <property type="entry name" value="DNA/RNA polymerases"/>
    <property type="match status" value="1"/>
</dbReference>
<dbReference type="OrthoDB" id="55329at2759"/>
<evidence type="ECO:0000313" key="2">
    <source>
        <dbReference type="EMBL" id="EJK62059.1"/>
    </source>
</evidence>
<proteinExistence type="predicted"/>
<feature type="compositionally biased region" description="Polar residues" evidence="1">
    <location>
        <begin position="249"/>
        <end position="270"/>
    </location>
</feature>
<feature type="region of interest" description="Disordered" evidence="1">
    <location>
        <begin position="82"/>
        <end position="273"/>
    </location>
</feature>
<feature type="compositionally biased region" description="Polar residues" evidence="1">
    <location>
        <begin position="151"/>
        <end position="162"/>
    </location>
</feature>
<feature type="compositionally biased region" description="Polar residues" evidence="1">
    <location>
        <begin position="172"/>
        <end position="199"/>
    </location>
</feature>
<feature type="compositionally biased region" description="Polar residues" evidence="1">
    <location>
        <begin position="294"/>
        <end position="313"/>
    </location>
</feature>
<evidence type="ECO:0000256" key="1">
    <source>
        <dbReference type="SAM" id="MobiDB-lite"/>
    </source>
</evidence>
<feature type="region of interest" description="Disordered" evidence="1">
    <location>
        <begin position="288"/>
        <end position="320"/>
    </location>
</feature>
<keyword evidence="3" id="KW-1185">Reference proteome</keyword>
<dbReference type="Proteomes" id="UP000266841">
    <property type="component" value="Unassembled WGS sequence"/>
</dbReference>
<accession>K0SAT7</accession>
<dbReference type="CDD" id="cd09275">
    <property type="entry name" value="RNase_HI_RT_DIRS1"/>
    <property type="match status" value="1"/>
</dbReference>
<dbReference type="PANTHER" id="PTHR33050">
    <property type="entry name" value="REVERSE TRANSCRIPTASE DOMAIN-CONTAINING PROTEIN"/>
    <property type="match status" value="1"/>
</dbReference>
<protein>
    <recommendedName>
        <fullName evidence="4">Reverse transcriptase domain-containing protein</fullName>
    </recommendedName>
</protein>
<dbReference type="PANTHER" id="PTHR33050:SF7">
    <property type="entry name" value="RIBONUCLEASE H"/>
    <property type="match status" value="1"/>
</dbReference>
<feature type="compositionally biased region" description="Polar residues" evidence="1">
    <location>
        <begin position="231"/>
        <end position="240"/>
    </location>
</feature>
<feature type="compositionally biased region" description="Basic and acidic residues" evidence="1">
    <location>
        <begin position="105"/>
        <end position="115"/>
    </location>
</feature>
<sequence length="1118" mass="122804">GRGRGQRDKENTRHQRFDHYTKEGDYKWHPKEQLNYVWVKYTDHPEGNPGLRGWGIKASAGGARQLESPSAKCRRQQLVTKWEDARQRATDSRGERLMFGGTGESDSKQAPDGRKAVARKRILPANTPVSKRRVSNCGKPVAPGEKVASNEMHSTVGTSRPGRTQGGARSEGPTNSKSSCEGLTSSTASRETVPSTVGTSRPARTHVGARSEEPTNSKSSSEGLTSSTASRETVPSTVGTSRPARTHVGRSSSEGPTNSKSSSEGQTSAHPATFEALRRKRALLRKKLRHERQQQQPLDVSHWTTHQGTGSTRPTERKYPENFRGQMYPTGAAANHPAAPALREWAVKGCPVNTGAQWTKDQIVAALERGPHMSALEPEAMQAFRDEVVEKVKLGQARIITWDDIKDNPPKELKLSPISQIPHKSRKFRTILDLSFTLKNGDQTIAPAVNSTTEPTAPEEALGQMGSALPRLIVAMARCPDDATIYFTKFDIQDGFWRMINELGKEYNFAFVMPTRDDEPLQIVVPTSLQMGWVESPPFFCGASETARDVADEYAEAPLGTLPEHPLEGGTKLAEEELQAMLDEKPSDPQARLKYLIEVYVDDFIAAAQATSPEELKHIARALLHAIHDVFPEGVFSDDDQPVSVKKIKKGEAQWSVLKEVLGWLFDGKNKSIQLPAEKVEKILEAIKAMLRSRSGTPFKAFQELMGKLYHASLGVPAGKGFMTPLNRQLAAAPKKVWFRKGSAQRQALELWRALLVEAMAEPTLAKELVPASPDYVGLVDASGEGVGGVWLSGNKKLQATVWRLEWPQEIKTLLATKVLTINDLEMAGNLLGWLVLEGMGVDIRHCHVALLNDNASAISWIVNWASHSSGPAGRLIIALALRQRVRRASPLTPAHLAGKLNVMADLASRSFGYKKEWHCDSWDSFLTLFNRLFPLPNKSSWQAFQLSSKIVTRVTAILQMKEFGMEEWKKLPKIGTSISTAGASSCSLGELTRSPTLSFKERMHFITSFGGMVRQGELGRGRKIRVGSVRSAIAAVAQTIALDKGTLPFHNDAARRFRQGGPGNGKEAGGGSGCARTLLQSSATKKIGAGESNRRPHPHRFLLPAQNWRVYEKGTSQ</sequence>
<feature type="non-terminal residue" evidence="2">
    <location>
        <position position="1"/>
    </location>
</feature>
<feature type="compositionally biased region" description="Low complexity" evidence="1">
    <location>
        <begin position="216"/>
        <end position="230"/>
    </location>
</feature>
<name>K0SAT7_THAOC</name>
<reference evidence="2 3" key="1">
    <citation type="journal article" date="2012" name="Genome Biol.">
        <title>Genome and low-iron response of an oceanic diatom adapted to chronic iron limitation.</title>
        <authorList>
            <person name="Lommer M."/>
            <person name="Specht M."/>
            <person name="Roy A.S."/>
            <person name="Kraemer L."/>
            <person name="Andreson R."/>
            <person name="Gutowska M.A."/>
            <person name="Wolf J."/>
            <person name="Bergner S.V."/>
            <person name="Schilhabel M.B."/>
            <person name="Klostermeier U.C."/>
            <person name="Beiko R.G."/>
            <person name="Rosenstiel P."/>
            <person name="Hippler M."/>
            <person name="Laroche J."/>
        </authorList>
    </citation>
    <scope>NUCLEOTIDE SEQUENCE [LARGE SCALE GENOMIC DNA]</scope>
    <source>
        <strain evidence="2 3">CCMP1005</strain>
    </source>
</reference>